<dbReference type="InterPro" id="IPR029045">
    <property type="entry name" value="ClpP/crotonase-like_dom_sf"/>
</dbReference>
<evidence type="ECO:0000256" key="1">
    <source>
        <dbReference type="ARBA" id="ARBA00005005"/>
    </source>
</evidence>
<evidence type="ECO:0000256" key="5">
    <source>
        <dbReference type="ARBA" id="ARBA00023235"/>
    </source>
</evidence>
<dbReference type="InterPro" id="IPR018376">
    <property type="entry name" value="Enoyl-CoA_hyd/isom_CS"/>
</dbReference>
<dbReference type="Gene3D" id="1.10.12.10">
    <property type="entry name" value="Lyase 2-enoyl-coa Hydratase, Chain A, domain 2"/>
    <property type="match status" value="1"/>
</dbReference>
<dbReference type="Gene3D" id="3.90.226.10">
    <property type="entry name" value="2-enoyl-CoA Hydratase, Chain A, domain 1"/>
    <property type="match status" value="1"/>
</dbReference>
<comment type="pathway">
    <text evidence="1">Lipid metabolism; fatty acid beta-oxidation.</text>
</comment>
<dbReference type="PROSITE" id="PS00166">
    <property type="entry name" value="ENOYL_COA_HYDRATASE"/>
    <property type="match status" value="1"/>
</dbReference>
<gene>
    <name evidence="7" type="ORF">GCM10007878_07040</name>
</gene>
<reference evidence="8" key="1">
    <citation type="journal article" date="2019" name="Int. J. Syst. Evol. Microbiol.">
        <title>The Global Catalogue of Microorganisms (GCM) 10K type strain sequencing project: providing services to taxonomists for standard genome sequencing and annotation.</title>
        <authorList>
            <consortium name="The Broad Institute Genomics Platform"/>
            <consortium name="The Broad Institute Genome Sequencing Center for Infectious Disease"/>
            <person name="Wu L."/>
            <person name="Ma J."/>
        </authorList>
    </citation>
    <scope>NUCLEOTIDE SEQUENCE [LARGE SCALE GENOMIC DNA]</scope>
    <source>
        <strain evidence="8">NBRC 100033</strain>
    </source>
</reference>
<dbReference type="InterPro" id="IPR045002">
    <property type="entry name" value="Ech1-like"/>
</dbReference>
<organism evidence="7 8">
    <name type="scientific">Marinospirillum insulare</name>
    <dbReference type="NCBI Taxonomy" id="217169"/>
    <lineage>
        <taxon>Bacteria</taxon>
        <taxon>Pseudomonadati</taxon>
        <taxon>Pseudomonadota</taxon>
        <taxon>Gammaproteobacteria</taxon>
        <taxon>Oceanospirillales</taxon>
        <taxon>Oceanospirillaceae</taxon>
        <taxon>Marinospirillum</taxon>
    </lineage>
</organism>
<dbReference type="Proteomes" id="UP001156682">
    <property type="component" value="Unassembled WGS sequence"/>
</dbReference>
<dbReference type="InterPro" id="IPR014748">
    <property type="entry name" value="Enoyl-CoA_hydra_C"/>
</dbReference>
<dbReference type="PANTHER" id="PTHR43149:SF1">
    <property type="entry name" value="DELTA(3,5)-DELTA(2,4)-DIENOYL-COA ISOMERASE, MITOCHONDRIAL"/>
    <property type="match status" value="1"/>
</dbReference>
<evidence type="ECO:0000313" key="8">
    <source>
        <dbReference type="Proteomes" id="UP001156682"/>
    </source>
</evidence>
<evidence type="ECO:0000256" key="6">
    <source>
        <dbReference type="RuleBase" id="RU003707"/>
    </source>
</evidence>
<keyword evidence="5" id="KW-0413">Isomerase</keyword>
<name>A0ABQ5ZZF6_9GAMM</name>
<proteinExistence type="inferred from homology"/>
<dbReference type="NCBIfam" id="NF005699">
    <property type="entry name" value="PRK07509.1"/>
    <property type="match status" value="1"/>
</dbReference>
<dbReference type="CDD" id="cd06558">
    <property type="entry name" value="crotonase-like"/>
    <property type="match status" value="1"/>
</dbReference>
<comment type="caution">
    <text evidence="7">The sequence shown here is derived from an EMBL/GenBank/DDBJ whole genome shotgun (WGS) entry which is preliminary data.</text>
</comment>
<dbReference type="RefSeq" id="WP_036240549.1">
    <property type="nucleotide sequence ID" value="NZ_BSOR01000015.1"/>
</dbReference>
<evidence type="ECO:0000256" key="3">
    <source>
        <dbReference type="ARBA" id="ARBA00022832"/>
    </source>
</evidence>
<dbReference type="InterPro" id="IPR001753">
    <property type="entry name" value="Enoyl-CoA_hydra/iso"/>
</dbReference>
<evidence type="ECO:0000313" key="7">
    <source>
        <dbReference type="EMBL" id="GLR63269.1"/>
    </source>
</evidence>
<accession>A0ABQ5ZZF6</accession>
<dbReference type="EMBL" id="BSOR01000015">
    <property type="protein sequence ID" value="GLR63269.1"/>
    <property type="molecule type" value="Genomic_DNA"/>
</dbReference>
<dbReference type="Pfam" id="PF00378">
    <property type="entry name" value="ECH_1"/>
    <property type="match status" value="1"/>
</dbReference>
<keyword evidence="8" id="KW-1185">Reference proteome</keyword>
<evidence type="ECO:0000256" key="2">
    <source>
        <dbReference type="ARBA" id="ARBA00005254"/>
    </source>
</evidence>
<keyword evidence="4" id="KW-0443">Lipid metabolism</keyword>
<dbReference type="SUPFAM" id="SSF52096">
    <property type="entry name" value="ClpP/crotonase"/>
    <property type="match status" value="1"/>
</dbReference>
<keyword evidence="3" id="KW-0276">Fatty acid metabolism</keyword>
<sequence>MTKNIAEQHEEPCVKLSLHDGIARVVLNRPAQLNSLNIDLITSLLEVLNTLNSSRDLRVVILSGSQQNFCSGLDVAGVMADPKNIQWLLSSCDGYPHNKVQHLALGWRSLQVPVIAAIEGYCYGGGLQIAMGADMRIAHPDARLSVMEGRWGIIPDMGISVTARGCVKEDVLLRMTVTAEVVKGEAALGSGMVTEVADNPLERAEELAALICKRSPDMVEAAKRLLRDSYTQTDDERLAFEEKLQRRLLGSPNQMEAVMANIEKRDPVFTSE</sequence>
<protein>
    <submittedName>
        <fullName evidence="7">Enoyl-CoA hydratase</fullName>
    </submittedName>
</protein>
<dbReference type="PANTHER" id="PTHR43149">
    <property type="entry name" value="ENOYL-COA HYDRATASE"/>
    <property type="match status" value="1"/>
</dbReference>
<comment type="similarity">
    <text evidence="2 6">Belongs to the enoyl-CoA hydratase/isomerase family.</text>
</comment>
<evidence type="ECO:0000256" key="4">
    <source>
        <dbReference type="ARBA" id="ARBA00023098"/>
    </source>
</evidence>